<dbReference type="InterPro" id="IPR050090">
    <property type="entry name" value="Tyrosine_recombinase_XerCD"/>
</dbReference>
<organism evidence="5 6">
    <name type="scientific">Mangrovibacterium marinum</name>
    <dbReference type="NCBI Taxonomy" id="1639118"/>
    <lineage>
        <taxon>Bacteria</taxon>
        <taxon>Pseudomonadati</taxon>
        <taxon>Bacteroidota</taxon>
        <taxon>Bacteroidia</taxon>
        <taxon>Marinilabiliales</taxon>
        <taxon>Prolixibacteraceae</taxon>
        <taxon>Mangrovibacterium</taxon>
    </lineage>
</organism>
<dbReference type="InterPro" id="IPR002104">
    <property type="entry name" value="Integrase_catalytic"/>
</dbReference>
<dbReference type="AlphaFoldDB" id="A0A2T5C3J4"/>
<dbReference type="InterPro" id="IPR010998">
    <property type="entry name" value="Integrase_recombinase_N"/>
</dbReference>
<dbReference type="GO" id="GO:0015074">
    <property type="term" value="P:DNA integration"/>
    <property type="evidence" value="ECO:0007669"/>
    <property type="project" value="InterPro"/>
</dbReference>
<sequence length="363" mass="41771">MAKITIREKELASGKKSLFLDIVIDGKRTKEYLQLYLDPKNKSENKRTLALAEDIKAQRLLGLRENKFHLPKTINLDASFIAFFQKLVDARKKADTNGNAGNWNSTLQHIIKYKGDNITFKDIDTEFCEGFKHYLVNKARTKSDKSLSQNSQSSYFLKFKTSIKEAHRLKLIHENYAEYIPSVKPDDVEKQHLTIDELQALKNTECSIPVLKRAFLFSCLTGIRWSDIEKLTWSEVQKDDKGHKIVFKQKKVKRQEYLPIKESALEYLGERGKPHERVFTGLKYSGWHNATLLNWVVSAGIPKKITFHCARHTHAILLLNAGVDIFTVSELLGHSEIKTTMVYAKIVDQKKREAVNLLPDIEI</sequence>
<evidence type="ECO:0000313" key="5">
    <source>
        <dbReference type="EMBL" id="PTN09315.1"/>
    </source>
</evidence>
<dbReference type="PANTHER" id="PTHR30349">
    <property type="entry name" value="PHAGE INTEGRASE-RELATED"/>
    <property type="match status" value="1"/>
</dbReference>
<dbReference type="InterPro" id="IPR035386">
    <property type="entry name" value="Arm-DNA-bind_5"/>
</dbReference>
<keyword evidence="3" id="KW-0233">DNA recombination</keyword>
<dbReference type="SUPFAM" id="SSF56349">
    <property type="entry name" value="DNA breaking-rejoining enzymes"/>
    <property type="match status" value="1"/>
</dbReference>
<protein>
    <submittedName>
        <fullName evidence="5">Site-specific recombinase XerD</fullName>
    </submittedName>
</protein>
<dbReference type="Gene3D" id="1.10.150.130">
    <property type="match status" value="1"/>
</dbReference>
<dbReference type="Gene3D" id="1.10.443.10">
    <property type="entry name" value="Intergrase catalytic core"/>
    <property type="match status" value="1"/>
</dbReference>
<dbReference type="EMBL" id="QAAD01000005">
    <property type="protein sequence ID" value="PTN09315.1"/>
    <property type="molecule type" value="Genomic_DNA"/>
</dbReference>
<dbReference type="PROSITE" id="PS51898">
    <property type="entry name" value="TYR_RECOMBINASE"/>
    <property type="match status" value="1"/>
</dbReference>
<dbReference type="GO" id="GO:0006310">
    <property type="term" value="P:DNA recombination"/>
    <property type="evidence" value="ECO:0007669"/>
    <property type="project" value="UniProtKB-KW"/>
</dbReference>
<keyword evidence="2" id="KW-0238">DNA-binding</keyword>
<gene>
    <name evidence="5" type="ORF">C8N47_105156</name>
</gene>
<dbReference type="OrthoDB" id="9806835at2"/>
<comment type="caution">
    <text evidence="5">The sequence shown here is derived from an EMBL/GenBank/DDBJ whole genome shotgun (WGS) entry which is preliminary data.</text>
</comment>
<dbReference type="InterPro" id="IPR013762">
    <property type="entry name" value="Integrase-like_cat_sf"/>
</dbReference>
<reference evidence="5 6" key="1">
    <citation type="submission" date="2018-04" db="EMBL/GenBank/DDBJ databases">
        <title>Genomic Encyclopedia of Archaeal and Bacterial Type Strains, Phase II (KMG-II): from individual species to whole genera.</title>
        <authorList>
            <person name="Goeker M."/>
        </authorList>
    </citation>
    <scope>NUCLEOTIDE SEQUENCE [LARGE SCALE GENOMIC DNA]</scope>
    <source>
        <strain evidence="5 6">DSM 28823</strain>
    </source>
</reference>
<evidence type="ECO:0000256" key="2">
    <source>
        <dbReference type="ARBA" id="ARBA00023125"/>
    </source>
</evidence>
<dbReference type="InterPro" id="IPR011010">
    <property type="entry name" value="DNA_brk_join_enz"/>
</dbReference>
<dbReference type="Pfam" id="PF17293">
    <property type="entry name" value="Arm-DNA-bind_5"/>
    <property type="match status" value="1"/>
</dbReference>
<dbReference type="Pfam" id="PF00589">
    <property type="entry name" value="Phage_integrase"/>
    <property type="match status" value="1"/>
</dbReference>
<feature type="domain" description="Tyr recombinase" evidence="4">
    <location>
        <begin position="188"/>
        <end position="356"/>
    </location>
</feature>
<dbReference type="CDD" id="cd01185">
    <property type="entry name" value="INTN1_C_like"/>
    <property type="match status" value="1"/>
</dbReference>
<proteinExistence type="inferred from homology"/>
<keyword evidence="6" id="KW-1185">Reference proteome</keyword>
<evidence type="ECO:0000256" key="1">
    <source>
        <dbReference type="ARBA" id="ARBA00008857"/>
    </source>
</evidence>
<dbReference type="InterPro" id="IPR025269">
    <property type="entry name" value="SAM-like_dom"/>
</dbReference>
<dbReference type="RefSeq" id="WP_107821721.1">
    <property type="nucleotide sequence ID" value="NZ_QAAD01000005.1"/>
</dbReference>
<dbReference type="GO" id="GO:0003677">
    <property type="term" value="F:DNA binding"/>
    <property type="evidence" value="ECO:0007669"/>
    <property type="project" value="UniProtKB-KW"/>
</dbReference>
<name>A0A2T5C3J4_9BACT</name>
<dbReference type="PANTHER" id="PTHR30349:SF64">
    <property type="entry name" value="PROPHAGE INTEGRASE INTD-RELATED"/>
    <property type="match status" value="1"/>
</dbReference>
<evidence type="ECO:0000313" key="6">
    <source>
        <dbReference type="Proteomes" id="UP000243525"/>
    </source>
</evidence>
<evidence type="ECO:0000259" key="4">
    <source>
        <dbReference type="PROSITE" id="PS51898"/>
    </source>
</evidence>
<dbReference type="Pfam" id="PF13102">
    <property type="entry name" value="Phage_int_SAM_5"/>
    <property type="match status" value="1"/>
</dbReference>
<dbReference type="Proteomes" id="UP000243525">
    <property type="component" value="Unassembled WGS sequence"/>
</dbReference>
<comment type="similarity">
    <text evidence="1">Belongs to the 'phage' integrase family.</text>
</comment>
<accession>A0A2T5C3J4</accession>
<evidence type="ECO:0000256" key="3">
    <source>
        <dbReference type="ARBA" id="ARBA00023172"/>
    </source>
</evidence>